<dbReference type="GO" id="GO:0098552">
    <property type="term" value="C:side of membrane"/>
    <property type="evidence" value="ECO:0007669"/>
    <property type="project" value="UniProtKB-KW"/>
</dbReference>
<evidence type="ECO:0000256" key="5">
    <source>
        <dbReference type="ARBA" id="ARBA00022989"/>
    </source>
</evidence>
<sequence length="148" mass="16054">MNYLLIFATLVVLMTNTDAETILPSEFPYLTMPSNNATIRQAARIYCYGCSSLEDSRCLNGNTLTDEHKGYCVSPFDKCGKVTGSLQGTNVVIRACASSSDCGQIGNIAPQLKCFTCSTNYCNSSVKLNSTYLFIVLTSGLAFLKNLV</sequence>
<evidence type="ECO:0000256" key="4">
    <source>
        <dbReference type="ARBA" id="ARBA00022729"/>
    </source>
</evidence>
<evidence type="ECO:0000313" key="11">
    <source>
        <dbReference type="Proteomes" id="UP001151699"/>
    </source>
</evidence>
<dbReference type="OrthoDB" id="6083863at2759"/>
<dbReference type="Proteomes" id="UP001151699">
    <property type="component" value="Chromosome A"/>
</dbReference>
<feature type="signal peptide" evidence="9">
    <location>
        <begin position="1"/>
        <end position="19"/>
    </location>
</feature>
<keyword evidence="2" id="KW-0336">GPI-anchor</keyword>
<comment type="subcellular location">
    <subcellularLocation>
        <location evidence="1">Membrane</location>
        <topology evidence="1">Lipid-anchor</topology>
        <topology evidence="1">GPI-anchor</topology>
    </subcellularLocation>
</comment>
<dbReference type="InterPro" id="IPR050975">
    <property type="entry name" value="Sleep_regulator"/>
</dbReference>
<dbReference type="GO" id="GO:0032222">
    <property type="term" value="P:regulation of synaptic transmission, cholinergic"/>
    <property type="evidence" value="ECO:0007669"/>
    <property type="project" value="InterPro"/>
</dbReference>
<organism evidence="10 11">
    <name type="scientific">Pseudolycoriella hygida</name>
    <dbReference type="NCBI Taxonomy" id="35572"/>
    <lineage>
        <taxon>Eukaryota</taxon>
        <taxon>Metazoa</taxon>
        <taxon>Ecdysozoa</taxon>
        <taxon>Arthropoda</taxon>
        <taxon>Hexapoda</taxon>
        <taxon>Insecta</taxon>
        <taxon>Pterygota</taxon>
        <taxon>Neoptera</taxon>
        <taxon>Endopterygota</taxon>
        <taxon>Diptera</taxon>
        <taxon>Nematocera</taxon>
        <taxon>Sciaroidea</taxon>
        <taxon>Sciaridae</taxon>
        <taxon>Pseudolycoriella</taxon>
    </lineage>
</organism>
<dbReference type="Pfam" id="PF17064">
    <property type="entry name" value="QVR"/>
    <property type="match status" value="1"/>
</dbReference>
<dbReference type="SUPFAM" id="SSF57302">
    <property type="entry name" value="Snake toxin-like"/>
    <property type="match status" value="1"/>
</dbReference>
<keyword evidence="3" id="KW-0812">Transmembrane</keyword>
<gene>
    <name evidence="10" type="ORF">Bhyg_03851</name>
</gene>
<dbReference type="EMBL" id="WJQU01000001">
    <property type="protein sequence ID" value="KAJ6648621.1"/>
    <property type="molecule type" value="Genomic_DNA"/>
</dbReference>
<dbReference type="PANTHER" id="PTHR33562">
    <property type="entry name" value="ATILLA, ISOFORM B-RELATED-RELATED"/>
    <property type="match status" value="1"/>
</dbReference>
<evidence type="ECO:0008006" key="12">
    <source>
        <dbReference type="Google" id="ProtNLM"/>
    </source>
</evidence>
<evidence type="ECO:0000256" key="3">
    <source>
        <dbReference type="ARBA" id="ARBA00022692"/>
    </source>
</evidence>
<accession>A0A9Q0NFC2</accession>
<feature type="chain" id="PRO_5040340945" description="Protein sleepless" evidence="9">
    <location>
        <begin position="20"/>
        <end position="148"/>
    </location>
</feature>
<keyword evidence="6" id="KW-0472">Membrane</keyword>
<evidence type="ECO:0000256" key="6">
    <source>
        <dbReference type="ARBA" id="ARBA00023136"/>
    </source>
</evidence>
<proteinExistence type="predicted"/>
<dbReference type="InterPro" id="IPR031424">
    <property type="entry name" value="QVR-like"/>
</dbReference>
<name>A0A9Q0NFC2_9DIPT</name>
<dbReference type="CDD" id="cd00117">
    <property type="entry name" value="TFP"/>
    <property type="match status" value="1"/>
</dbReference>
<evidence type="ECO:0000256" key="2">
    <source>
        <dbReference type="ARBA" id="ARBA00022622"/>
    </source>
</evidence>
<dbReference type="InterPro" id="IPR045860">
    <property type="entry name" value="Snake_toxin-like_sf"/>
</dbReference>
<keyword evidence="4 9" id="KW-0732">Signal</keyword>
<evidence type="ECO:0000256" key="9">
    <source>
        <dbReference type="SAM" id="SignalP"/>
    </source>
</evidence>
<reference evidence="10" key="1">
    <citation type="submission" date="2022-07" db="EMBL/GenBank/DDBJ databases">
        <authorList>
            <person name="Trinca V."/>
            <person name="Uliana J.V.C."/>
            <person name="Torres T.T."/>
            <person name="Ward R.J."/>
            <person name="Monesi N."/>
        </authorList>
    </citation>
    <scope>NUCLEOTIDE SEQUENCE</scope>
    <source>
        <strain evidence="10">HSMRA1968</strain>
        <tissue evidence="10">Whole embryos</tissue>
    </source>
</reference>
<evidence type="ECO:0000256" key="7">
    <source>
        <dbReference type="ARBA" id="ARBA00023180"/>
    </source>
</evidence>
<evidence type="ECO:0000256" key="1">
    <source>
        <dbReference type="ARBA" id="ARBA00004589"/>
    </source>
</evidence>
<comment type="caution">
    <text evidence="10">The sequence shown here is derived from an EMBL/GenBank/DDBJ whole genome shotgun (WGS) entry which is preliminary data.</text>
</comment>
<keyword evidence="11" id="KW-1185">Reference proteome</keyword>
<protein>
    <recommendedName>
        <fullName evidence="12">Protein sleepless</fullName>
    </recommendedName>
</protein>
<keyword evidence="8" id="KW-0449">Lipoprotein</keyword>
<dbReference type="AlphaFoldDB" id="A0A9Q0NFC2"/>
<keyword evidence="5" id="KW-1133">Transmembrane helix</keyword>
<evidence type="ECO:0000256" key="8">
    <source>
        <dbReference type="ARBA" id="ARBA00023288"/>
    </source>
</evidence>
<dbReference type="GO" id="GO:0030431">
    <property type="term" value="P:sleep"/>
    <property type="evidence" value="ECO:0007669"/>
    <property type="project" value="InterPro"/>
</dbReference>
<dbReference type="Gene3D" id="2.10.60.10">
    <property type="entry name" value="CD59"/>
    <property type="match status" value="1"/>
</dbReference>
<evidence type="ECO:0000313" key="10">
    <source>
        <dbReference type="EMBL" id="KAJ6648621.1"/>
    </source>
</evidence>
<keyword evidence="7" id="KW-0325">Glycoprotein</keyword>